<feature type="domain" description="Cytochrome c" evidence="5">
    <location>
        <begin position="42"/>
        <end position="146"/>
    </location>
</feature>
<evidence type="ECO:0000256" key="1">
    <source>
        <dbReference type="ARBA" id="ARBA00022617"/>
    </source>
</evidence>
<evidence type="ECO:0000256" key="4">
    <source>
        <dbReference type="PROSITE-ProRule" id="PRU00433"/>
    </source>
</evidence>
<gene>
    <name evidence="6" type="primary">soxX</name>
    <name evidence="6" type="ORF">AACH10_07660</name>
</gene>
<evidence type="ECO:0000256" key="2">
    <source>
        <dbReference type="ARBA" id="ARBA00022723"/>
    </source>
</evidence>
<dbReference type="InterPro" id="IPR030999">
    <property type="entry name" value="Thiosulf_SoxX"/>
</dbReference>
<dbReference type="SUPFAM" id="SSF46626">
    <property type="entry name" value="Cytochrome c"/>
    <property type="match status" value="1"/>
</dbReference>
<evidence type="ECO:0000313" key="6">
    <source>
        <dbReference type="EMBL" id="MEK8050110.1"/>
    </source>
</evidence>
<reference evidence="6 7" key="1">
    <citation type="submission" date="2024-04" db="EMBL/GenBank/DDBJ databases">
        <title>Novel species of the genus Ideonella isolated from streams.</title>
        <authorList>
            <person name="Lu H."/>
        </authorList>
    </citation>
    <scope>NUCLEOTIDE SEQUENCE [LARGE SCALE GENOMIC DNA]</scope>
    <source>
        <strain evidence="6 7">DXS22W</strain>
    </source>
</reference>
<accession>A0ABU9CE05</accession>
<protein>
    <submittedName>
        <fullName evidence="6">Sulfur oxidation c-type cytochrome SoxX</fullName>
    </submittedName>
</protein>
<dbReference type="RefSeq" id="WP_341409777.1">
    <property type="nucleotide sequence ID" value="NZ_JBBUTH010000003.1"/>
</dbReference>
<keyword evidence="2 4" id="KW-0479">Metal-binding</keyword>
<dbReference type="PROSITE" id="PS51007">
    <property type="entry name" value="CYTC"/>
    <property type="match status" value="1"/>
</dbReference>
<proteinExistence type="predicted"/>
<keyword evidence="7" id="KW-1185">Reference proteome</keyword>
<organism evidence="6 7">
    <name type="scientific">Pseudaquabacterium inlustre</name>
    <dbReference type="NCBI Taxonomy" id="2984192"/>
    <lineage>
        <taxon>Bacteria</taxon>
        <taxon>Pseudomonadati</taxon>
        <taxon>Pseudomonadota</taxon>
        <taxon>Betaproteobacteria</taxon>
        <taxon>Burkholderiales</taxon>
        <taxon>Sphaerotilaceae</taxon>
        <taxon>Pseudaquabacterium</taxon>
    </lineage>
</organism>
<evidence type="ECO:0000259" key="5">
    <source>
        <dbReference type="PROSITE" id="PS51007"/>
    </source>
</evidence>
<evidence type="ECO:0000256" key="3">
    <source>
        <dbReference type="ARBA" id="ARBA00023004"/>
    </source>
</evidence>
<keyword evidence="1 4" id="KW-0349">Heme</keyword>
<dbReference type="Pfam" id="PF00034">
    <property type="entry name" value="Cytochrom_C"/>
    <property type="match status" value="1"/>
</dbReference>
<keyword evidence="3 4" id="KW-0408">Iron</keyword>
<evidence type="ECO:0000313" key="7">
    <source>
        <dbReference type="Proteomes" id="UP001365405"/>
    </source>
</evidence>
<comment type="caution">
    <text evidence="6">The sequence shown here is derived from an EMBL/GenBank/DDBJ whole genome shotgun (WGS) entry which is preliminary data.</text>
</comment>
<dbReference type="Gene3D" id="1.10.760.10">
    <property type="entry name" value="Cytochrome c-like domain"/>
    <property type="match status" value="1"/>
</dbReference>
<sequence>MREPRRARQRECRRTGLGTALLLAGLGAGIGTGTGAQAQPVGDPTRGAAIVASRQQGLCVLCHAVPGQPEAAMGNLGPPLHGVGARYTAEQLRQRLEAPERFNPDSVMPSYTRTQGLQQVARARQGEPLFNAQQLADVVAYLSRLK</sequence>
<dbReference type="InterPro" id="IPR009056">
    <property type="entry name" value="Cyt_c-like_dom"/>
</dbReference>
<dbReference type="EMBL" id="JBBUTH010000003">
    <property type="protein sequence ID" value="MEK8050110.1"/>
    <property type="molecule type" value="Genomic_DNA"/>
</dbReference>
<name>A0ABU9CE05_9BURK</name>
<dbReference type="NCBIfam" id="TIGR04485">
    <property type="entry name" value="thiosulf_SoxX"/>
    <property type="match status" value="1"/>
</dbReference>
<dbReference type="Proteomes" id="UP001365405">
    <property type="component" value="Unassembled WGS sequence"/>
</dbReference>
<dbReference type="InterPro" id="IPR036909">
    <property type="entry name" value="Cyt_c-like_dom_sf"/>
</dbReference>